<evidence type="ECO:0000313" key="2">
    <source>
        <dbReference type="EMBL" id="OOF95896.1"/>
    </source>
</evidence>
<protein>
    <recommendedName>
        <fullName evidence="4">AT hook motif protein</fullName>
    </recommendedName>
</protein>
<feature type="compositionally biased region" description="Basic residues" evidence="1">
    <location>
        <begin position="132"/>
        <end position="141"/>
    </location>
</feature>
<dbReference type="AlphaFoldDB" id="A0A1R3RN27"/>
<dbReference type="STRING" id="602072.A0A1R3RN27"/>
<feature type="compositionally biased region" description="Acidic residues" evidence="1">
    <location>
        <begin position="147"/>
        <end position="157"/>
    </location>
</feature>
<dbReference type="OMA" id="FMGPGCT"/>
<dbReference type="EMBL" id="KV907499">
    <property type="protein sequence ID" value="OOF95896.1"/>
    <property type="molecule type" value="Genomic_DNA"/>
</dbReference>
<accession>A0A1R3RN27</accession>
<feature type="compositionally biased region" description="Basic residues" evidence="1">
    <location>
        <begin position="105"/>
        <end position="114"/>
    </location>
</feature>
<sequence>MPMVWNEAADAKLLVGILATTNAKLDMHALASYMGTGCTVSAVQHRIQRLKEKVVASTSTSTTTAAAAAADSTPNTPGDGTTGPATMTAPSTSSGPASVAPTPEKRKRGRPKKIKSAEGDEGVAAPTPAPARKTRAKRARAKKSEATETEDSSEDVLPDVTHAEALAAGEDRMESIGGSGEVQNEAPVKTEETDVADVVG</sequence>
<proteinExistence type="predicted"/>
<dbReference type="VEuPathDB" id="FungiDB:ASPCADRAFT_5225"/>
<keyword evidence="3" id="KW-1185">Reference proteome</keyword>
<gene>
    <name evidence="2" type="ORF">ASPCADRAFT_5225</name>
</gene>
<reference evidence="3" key="1">
    <citation type="journal article" date="2017" name="Genome Biol.">
        <title>Comparative genomics reveals high biological diversity and specific adaptations in the industrially and medically important fungal genus Aspergillus.</title>
        <authorList>
            <person name="de Vries R.P."/>
            <person name="Riley R."/>
            <person name="Wiebenga A."/>
            <person name="Aguilar-Osorio G."/>
            <person name="Amillis S."/>
            <person name="Uchima C.A."/>
            <person name="Anderluh G."/>
            <person name="Asadollahi M."/>
            <person name="Askin M."/>
            <person name="Barry K."/>
            <person name="Battaglia E."/>
            <person name="Bayram O."/>
            <person name="Benocci T."/>
            <person name="Braus-Stromeyer S.A."/>
            <person name="Caldana C."/>
            <person name="Canovas D."/>
            <person name="Cerqueira G.C."/>
            <person name="Chen F."/>
            <person name="Chen W."/>
            <person name="Choi C."/>
            <person name="Clum A."/>
            <person name="Dos Santos R.A."/>
            <person name="Damasio A.R."/>
            <person name="Diallinas G."/>
            <person name="Emri T."/>
            <person name="Fekete E."/>
            <person name="Flipphi M."/>
            <person name="Freyberg S."/>
            <person name="Gallo A."/>
            <person name="Gournas C."/>
            <person name="Habgood R."/>
            <person name="Hainaut M."/>
            <person name="Harispe M.L."/>
            <person name="Henrissat B."/>
            <person name="Hilden K.S."/>
            <person name="Hope R."/>
            <person name="Hossain A."/>
            <person name="Karabika E."/>
            <person name="Karaffa L."/>
            <person name="Karanyi Z."/>
            <person name="Krasevec N."/>
            <person name="Kuo A."/>
            <person name="Kusch H."/>
            <person name="LaButti K."/>
            <person name="Lagendijk E.L."/>
            <person name="Lapidus A."/>
            <person name="Levasseur A."/>
            <person name="Lindquist E."/>
            <person name="Lipzen A."/>
            <person name="Logrieco A.F."/>
            <person name="MacCabe A."/>
            <person name="Maekelae M.R."/>
            <person name="Malavazi I."/>
            <person name="Melin P."/>
            <person name="Meyer V."/>
            <person name="Mielnichuk N."/>
            <person name="Miskei M."/>
            <person name="Molnar A.P."/>
            <person name="Mule G."/>
            <person name="Ngan C.Y."/>
            <person name="Orejas M."/>
            <person name="Orosz E."/>
            <person name="Ouedraogo J.P."/>
            <person name="Overkamp K.M."/>
            <person name="Park H.-S."/>
            <person name="Perrone G."/>
            <person name="Piumi F."/>
            <person name="Punt P.J."/>
            <person name="Ram A.F."/>
            <person name="Ramon A."/>
            <person name="Rauscher S."/>
            <person name="Record E."/>
            <person name="Riano-Pachon D.M."/>
            <person name="Robert V."/>
            <person name="Roehrig J."/>
            <person name="Ruller R."/>
            <person name="Salamov A."/>
            <person name="Salih N.S."/>
            <person name="Samson R.A."/>
            <person name="Sandor E."/>
            <person name="Sanguinetti M."/>
            <person name="Schuetze T."/>
            <person name="Sepcic K."/>
            <person name="Shelest E."/>
            <person name="Sherlock G."/>
            <person name="Sophianopoulou V."/>
            <person name="Squina F.M."/>
            <person name="Sun H."/>
            <person name="Susca A."/>
            <person name="Todd R.B."/>
            <person name="Tsang A."/>
            <person name="Unkles S.E."/>
            <person name="van de Wiele N."/>
            <person name="van Rossen-Uffink D."/>
            <person name="Oliveira J.V."/>
            <person name="Vesth T.C."/>
            <person name="Visser J."/>
            <person name="Yu J.-H."/>
            <person name="Zhou M."/>
            <person name="Andersen M.R."/>
            <person name="Archer D.B."/>
            <person name="Baker S.E."/>
            <person name="Benoit I."/>
            <person name="Brakhage A.A."/>
            <person name="Braus G.H."/>
            <person name="Fischer R."/>
            <person name="Frisvad J.C."/>
            <person name="Goldman G.H."/>
            <person name="Houbraken J."/>
            <person name="Oakley B."/>
            <person name="Pocsi I."/>
            <person name="Scazzocchio C."/>
            <person name="Seiboth B."/>
            <person name="vanKuyk P.A."/>
            <person name="Wortman J."/>
            <person name="Dyer P.S."/>
            <person name="Grigoriev I.V."/>
        </authorList>
    </citation>
    <scope>NUCLEOTIDE SEQUENCE [LARGE SCALE GENOMIC DNA]</scope>
    <source>
        <strain evidence="3">ITEM 5010</strain>
    </source>
</reference>
<dbReference type="OrthoDB" id="5418867at2759"/>
<organism evidence="2 3">
    <name type="scientific">Aspergillus carbonarius (strain ITEM 5010)</name>
    <dbReference type="NCBI Taxonomy" id="602072"/>
    <lineage>
        <taxon>Eukaryota</taxon>
        <taxon>Fungi</taxon>
        <taxon>Dikarya</taxon>
        <taxon>Ascomycota</taxon>
        <taxon>Pezizomycotina</taxon>
        <taxon>Eurotiomycetes</taxon>
        <taxon>Eurotiomycetidae</taxon>
        <taxon>Eurotiales</taxon>
        <taxon>Aspergillaceae</taxon>
        <taxon>Aspergillus</taxon>
        <taxon>Aspergillus subgen. Circumdati</taxon>
    </lineage>
</organism>
<feature type="compositionally biased region" description="Low complexity" evidence="1">
    <location>
        <begin position="64"/>
        <end position="102"/>
    </location>
</feature>
<feature type="region of interest" description="Disordered" evidence="1">
    <location>
        <begin position="64"/>
        <end position="200"/>
    </location>
</feature>
<evidence type="ECO:0008006" key="4">
    <source>
        <dbReference type="Google" id="ProtNLM"/>
    </source>
</evidence>
<dbReference type="Proteomes" id="UP000188318">
    <property type="component" value="Unassembled WGS sequence"/>
</dbReference>
<evidence type="ECO:0000313" key="3">
    <source>
        <dbReference type="Proteomes" id="UP000188318"/>
    </source>
</evidence>
<evidence type="ECO:0000256" key="1">
    <source>
        <dbReference type="SAM" id="MobiDB-lite"/>
    </source>
</evidence>
<name>A0A1R3RN27_ASPC5</name>